<reference evidence="7" key="1">
    <citation type="submission" date="2022-04" db="EMBL/GenBank/DDBJ databases">
        <authorList>
            <person name="Ren T."/>
        </authorList>
    </citation>
    <scope>NUCLEOTIDE SEQUENCE</scope>
    <source>
        <strain evidence="7">F63249</strain>
    </source>
</reference>
<evidence type="ECO:0000313" key="8">
    <source>
        <dbReference type="Proteomes" id="UP001203687"/>
    </source>
</evidence>
<dbReference type="SUPFAM" id="SSF53335">
    <property type="entry name" value="S-adenosyl-L-methionine-dependent methyltransferases"/>
    <property type="match status" value="1"/>
</dbReference>
<dbReference type="PIRSF" id="PIRSF029038">
    <property type="entry name" value="Mtase_YbiN_prd"/>
    <property type="match status" value="1"/>
</dbReference>
<dbReference type="GO" id="GO:0052907">
    <property type="term" value="F:23S rRNA (adenine(1618)-N(6))-methyltransferase activity"/>
    <property type="evidence" value="ECO:0007669"/>
    <property type="project" value="UniProtKB-EC"/>
</dbReference>
<dbReference type="EC" id="2.1.1.181" evidence="6"/>
<comment type="similarity">
    <text evidence="6">Belongs to the methyltransferase superfamily. METTL16/RlmF family.</text>
</comment>
<dbReference type="NCBIfam" id="NF008725">
    <property type="entry name" value="PRK11727.1"/>
    <property type="match status" value="1"/>
</dbReference>
<evidence type="ECO:0000256" key="3">
    <source>
        <dbReference type="ARBA" id="ARBA00022603"/>
    </source>
</evidence>
<protein>
    <recommendedName>
        <fullName evidence="6">Ribosomal RNA large subunit methyltransferase F</fullName>
        <ecNumber evidence="6">2.1.1.181</ecNumber>
    </recommendedName>
    <alternativeName>
        <fullName evidence="6">23S rRNA mA1618 methyltransferase</fullName>
    </alternativeName>
    <alternativeName>
        <fullName evidence="6">rRNA adenine N-6-methyltransferase</fullName>
    </alternativeName>
</protein>
<keyword evidence="8" id="KW-1185">Reference proteome</keyword>
<dbReference type="RefSeq" id="WP_248411953.1">
    <property type="nucleotide sequence ID" value="NZ_JALPQF010000003.1"/>
</dbReference>
<dbReference type="EMBL" id="JALPQF010000003">
    <property type="protein sequence ID" value="MCK8479685.1"/>
    <property type="molecule type" value="Genomic_DNA"/>
</dbReference>
<proteinExistence type="inferred from homology"/>
<keyword evidence="4 6" id="KW-0808">Transferase</keyword>
<sequence>MHNHNLHSEGYDFEVLIANSPELADFVFRNTYGKDSIDFADPKAVKALNTALLKLYYGIDYWEFPEAHLCPPIPGRVEYIHLLYDLLKSSRLEKGSRILDIGTGATCIYPLLGQAEYHWHFIASDIDEEALKNAQQIINKNGLESIIELRHQRQTQQILTGILDGTERITAAMCNPPFYKNEAEALQNTQRKLKGLGKATQNPVRNFSGTAKELWYPGGEKAFLHNYLYQSSLFKTNCYWYTSLVSKKEHIKSMRSSLNKLGATQFKVLELSLGNKISRVVAWSFLTAKQQKNWTTN</sequence>
<evidence type="ECO:0000256" key="2">
    <source>
        <dbReference type="ARBA" id="ARBA00022552"/>
    </source>
</evidence>
<gene>
    <name evidence="6 7" type="primary">rlmF</name>
    <name evidence="7" type="ORF">MUY34_03575</name>
</gene>
<evidence type="ECO:0000256" key="1">
    <source>
        <dbReference type="ARBA" id="ARBA00022490"/>
    </source>
</evidence>
<organism evidence="7 8">
    <name type="scientific">Psychroserpens algicola</name>
    <dbReference type="NCBI Taxonomy" id="1719034"/>
    <lineage>
        <taxon>Bacteria</taxon>
        <taxon>Pseudomonadati</taxon>
        <taxon>Bacteroidota</taxon>
        <taxon>Flavobacteriia</taxon>
        <taxon>Flavobacteriales</taxon>
        <taxon>Flavobacteriaceae</taxon>
        <taxon>Psychroserpens</taxon>
    </lineage>
</organism>
<comment type="function">
    <text evidence="6">Specifically methylates the adenine in position 1618 of 23S rRNA.</text>
</comment>
<dbReference type="Gene3D" id="3.40.50.150">
    <property type="entry name" value="Vaccinia Virus protein VP39"/>
    <property type="match status" value="1"/>
</dbReference>
<accession>A0ABT0H5P9</accession>
<comment type="subcellular location">
    <subcellularLocation>
        <location evidence="6">Cytoplasm</location>
    </subcellularLocation>
</comment>
<evidence type="ECO:0000256" key="6">
    <source>
        <dbReference type="HAMAP-Rule" id="MF_01848"/>
    </source>
</evidence>
<dbReference type="Pfam" id="PF05971">
    <property type="entry name" value="Methyltransf_10"/>
    <property type="match status" value="1"/>
</dbReference>
<dbReference type="HAMAP" id="MF_01848">
    <property type="entry name" value="23SrRNA_methyltr_F"/>
    <property type="match status" value="1"/>
</dbReference>
<comment type="caution">
    <text evidence="7">The sequence shown here is derived from an EMBL/GenBank/DDBJ whole genome shotgun (WGS) entry which is preliminary data.</text>
</comment>
<keyword evidence="5 6" id="KW-0949">S-adenosyl-L-methionine</keyword>
<keyword evidence="1 6" id="KW-0963">Cytoplasm</keyword>
<keyword evidence="2 6" id="KW-0698">rRNA processing</keyword>
<dbReference type="CDD" id="cd02440">
    <property type="entry name" value="AdoMet_MTases"/>
    <property type="match status" value="1"/>
</dbReference>
<dbReference type="InterPro" id="IPR016909">
    <property type="entry name" value="rRNA_lsu_MeTfrase_F"/>
</dbReference>
<keyword evidence="3 6" id="KW-0489">Methyltransferase</keyword>
<evidence type="ECO:0000256" key="4">
    <source>
        <dbReference type="ARBA" id="ARBA00022679"/>
    </source>
</evidence>
<dbReference type="PANTHER" id="PTHR13393">
    <property type="entry name" value="SAM-DEPENDENT METHYLTRANSFERASE"/>
    <property type="match status" value="1"/>
</dbReference>
<comment type="catalytic activity">
    <reaction evidence="6">
        <text>adenosine(1618) in 23S rRNA + S-adenosyl-L-methionine = N(6)-methyladenosine(1618) in 23S rRNA + S-adenosyl-L-homocysteine + H(+)</text>
        <dbReference type="Rhea" id="RHEA:16497"/>
        <dbReference type="Rhea" id="RHEA-COMP:10229"/>
        <dbReference type="Rhea" id="RHEA-COMP:10231"/>
        <dbReference type="ChEBI" id="CHEBI:15378"/>
        <dbReference type="ChEBI" id="CHEBI:57856"/>
        <dbReference type="ChEBI" id="CHEBI:59789"/>
        <dbReference type="ChEBI" id="CHEBI:74411"/>
        <dbReference type="ChEBI" id="CHEBI:74449"/>
        <dbReference type="EC" id="2.1.1.181"/>
    </reaction>
</comment>
<dbReference type="PANTHER" id="PTHR13393:SF0">
    <property type="entry name" value="RNA N6-ADENOSINE-METHYLTRANSFERASE METTL16"/>
    <property type="match status" value="1"/>
</dbReference>
<dbReference type="InterPro" id="IPR029063">
    <property type="entry name" value="SAM-dependent_MTases_sf"/>
</dbReference>
<name>A0ABT0H5P9_9FLAO</name>
<dbReference type="Proteomes" id="UP001203687">
    <property type="component" value="Unassembled WGS sequence"/>
</dbReference>
<dbReference type="InterPro" id="IPR010286">
    <property type="entry name" value="METTL16/RlmF"/>
</dbReference>
<evidence type="ECO:0000313" key="7">
    <source>
        <dbReference type="EMBL" id="MCK8479685.1"/>
    </source>
</evidence>
<evidence type="ECO:0000256" key="5">
    <source>
        <dbReference type="ARBA" id="ARBA00022691"/>
    </source>
</evidence>